<sequence>MRAGVGLGLGLVAVLAFAALAVLIRGSDFDEGFRNGTARATCTVTGCGPGAMAFVGWLLPIILLGYAITLWLGLRHWSALTRVCWLAGGFLLVLAAVPFFSSPGGPDFTATIDAPNGVHFADGMFWGAWTAVAAVILIGVGRGLTLLQISERADAVLGFVAFITVLVSGIAVGSVADVDGNELTTTHLFPEQQVRVGDDVLTWESATDLDFDGCRDEFRTCLRALEFDFTTTDSDAVVHFQVVQFIDEWRAQGAADDLADDTGDPASLRVKNVTNRWLVISTVRHADGRVIADDERKWLRWPATELDYAFRRSVKYNVGKAPTPSDTIAPKS</sequence>
<protein>
    <submittedName>
        <fullName evidence="2">Uncharacterized protein</fullName>
    </submittedName>
</protein>
<keyword evidence="1" id="KW-0472">Membrane</keyword>
<keyword evidence="3" id="KW-1185">Reference proteome</keyword>
<feature type="transmembrane region" description="Helical" evidence="1">
    <location>
        <begin position="84"/>
        <end position="103"/>
    </location>
</feature>
<organism evidence="2 3">
    <name type="scientific">Winogradskya consettensis</name>
    <dbReference type="NCBI Taxonomy" id="113560"/>
    <lineage>
        <taxon>Bacteria</taxon>
        <taxon>Bacillati</taxon>
        <taxon>Actinomycetota</taxon>
        <taxon>Actinomycetes</taxon>
        <taxon>Micromonosporales</taxon>
        <taxon>Micromonosporaceae</taxon>
        <taxon>Winogradskya</taxon>
    </lineage>
</organism>
<reference evidence="2" key="1">
    <citation type="submission" date="2021-03" db="EMBL/GenBank/DDBJ databases">
        <title>Whole genome shotgun sequence of Actinoplanes consettensis NBRC 14913.</title>
        <authorList>
            <person name="Komaki H."/>
            <person name="Tamura T."/>
        </authorList>
    </citation>
    <scope>NUCLEOTIDE SEQUENCE</scope>
    <source>
        <strain evidence="2">NBRC 14913</strain>
    </source>
</reference>
<keyword evidence="1" id="KW-0812">Transmembrane</keyword>
<keyword evidence="1" id="KW-1133">Transmembrane helix</keyword>
<proteinExistence type="predicted"/>
<dbReference type="Proteomes" id="UP000680865">
    <property type="component" value="Unassembled WGS sequence"/>
</dbReference>
<gene>
    <name evidence="2" type="ORF">Aco04nite_92110</name>
</gene>
<evidence type="ECO:0000256" key="1">
    <source>
        <dbReference type="SAM" id="Phobius"/>
    </source>
</evidence>
<dbReference type="EMBL" id="BOQP01000069">
    <property type="protein sequence ID" value="GIM84590.1"/>
    <property type="molecule type" value="Genomic_DNA"/>
</dbReference>
<feature type="transmembrane region" description="Helical" evidence="1">
    <location>
        <begin position="156"/>
        <end position="176"/>
    </location>
</feature>
<evidence type="ECO:0000313" key="2">
    <source>
        <dbReference type="EMBL" id="GIM84590.1"/>
    </source>
</evidence>
<comment type="caution">
    <text evidence="2">The sequence shown here is derived from an EMBL/GenBank/DDBJ whole genome shotgun (WGS) entry which is preliminary data.</text>
</comment>
<feature type="transmembrane region" description="Helical" evidence="1">
    <location>
        <begin position="50"/>
        <end position="72"/>
    </location>
</feature>
<evidence type="ECO:0000313" key="3">
    <source>
        <dbReference type="Proteomes" id="UP000680865"/>
    </source>
</evidence>
<feature type="transmembrane region" description="Helical" evidence="1">
    <location>
        <begin position="123"/>
        <end position="144"/>
    </location>
</feature>
<name>A0A919T2J9_9ACTN</name>
<accession>A0A919T2J9</accession>
<dbReference type="AlphaFoldDB" id="A0A919T2J9"/>